<comment type="caution">
    <text evidence="2">The sequence shown here is derived from an EMBL/GenBank/DDBJ whole genome shotgun (WGS) entry which is preliminary data.</text>
</comment>
<feature type="compositionally biased region" description="Basic residues" evidence="1">
    <location>
        <begin position="150"/>
        <end position="161"/>
    </location>
</feature>
<dbReference type="EMBL" id="JAAAJB010000210">
    <property type="protein sequence ID" value="KAG0261629.1"/>
    <property type="molecule type" value="Genomic_DNA"/>
</dbReference>
<evidence type="ECO:0000313" key="2">
    <source>
        <dbReference type="EMBL" id="KAG0261629.1"/>
    </source>
</evidence>
<protein>
    <submittedName>
        <fullName evidence="2">Uncharacterized protein</fullName>
    </submittedName>
</protein>
<dbReference type="AlphaFoldDB" id="A0A9P6Q7G1"/>
<keyword evidence="3" id="KW-1185">Reference proteome</keyword>
<feature type="region of interest" description="Disordered" evidence="1">
    <location>
        <begin position="137"/>
        <end position="173"/>
    </location>
</feature>
<accession>A0A9P6Q7G1</accession>
<dbReference type="OrthoDB" id="2345149at2759"/>
<feature type="region of interest" description="Disordered" evidence="1">
    <location>
        <begin position="1"/>
        <end position="25"/>
    </location>
</feature>
<reference evidence="2" key="1">
    <citation type="journal article" date="2020" name="Fungal Divers.">
        <title>Resolving the Mortierellaceae phylogeny through synthesis of multi-gene phylogenetics and phylogenomics.</title>
        <authorList>
            <person name="Vandepol N."/>
            <person name="Liber J."/>
            <person name="Desiro A."/>
            <person name="Na H."/>
            <person name="Kennedy M."/>
            <person name="Barry K."/>
            <person name="Grigoriev I.V."/>
            <person name="Miller A.N."/>
            <person name="O'Donnell K."/>
            <person name="Stajich J.E."/>
            <person name="Bonito G."/>
        </authorList>
    </citation>
    <scope>NUCLEOTIDE SEQUENCE</scope>
    <source>
        <strain evidence="2">BC1065</strain>
    </source>
</reference>
<evidence type="ECO:0000256" key="1">
    <source>
        <dbReference type="SAM" id="MobiDB-lite"/>
    </source>
</evidence>
<proteinExistence type="predicted"/>
<evidence type="ECO:0000313" key="3">
    <source>
        <dbReference type="Proteomes" id="UP000807716"/>
    </source>
</evidence>
<name>A0A9P6Q7G1_9FUNG</name>
<sequence>MVGVVVGTANEPISPISPTDPTAPMPLTRPPPAMLNNRSDPIPFASSMAPTTTFTLQTSGVFSPKIKCTSDIRGLSYTFQSRSDPPTRNMTLKDASGSQVCKVKNKGEHLLDLNLTTESKDINVQFRDMVAFKKAVEKNSRQLSSGGRMPQHHHHHHHHHQQQQYHVTHTSLDEDDDRTERMIPEPMGRNGTCWAFEFEGKIYQWTAGGGHGIHAPPGLDILVCHSTSSCPPTRIAKVQNHTGSADRLTIYNGPTASATDKTGLQILLLTSVLSLLEIMNDASPDLVDFD</sequence>
<gene>
    <name evidence="2" type="ORF">DFQ27_002864</name>
</gene>
<dbReference type="Proteomes" id="UP000807716">
    <property type="component" value="Unassembled WGS sequence"/>
</dbReference>
<organism evidence="2 3">
    <name type="scientific">Actinomortierella ambigua</name>
    <dbReference type="NCBI Taxonomy" id="1343610"/>
    <lineage>
        <taxon>Eukaryota</taxon>
        <taxon>Fungi</taxon>
        <taxon>Fungi incertae sedis</taxon>
        <taxon>Mucoromycota</taxon>
        <taxon>Mortierellomycotina</taxon>
        <taxon>Mortierellomycetes</taxon>
        <taxon>Mortierellales</taxon>
        <taxon>Mortierellaceae</taxon>
        <taxon>Actinomortierella</taxon>
    </lineage>
</organism>